<evidence type="ECO:0000313" key="8">
    <source>
        <dbReference type="EMBL" id="PNR34970.1"/>
    </source>
</evidence>
<dbReference type="PANTHER" id="PTHR13264:SF5">
    <property type="entry name" value="PRE-MRNA-SPLICING FACTOR SYF2"/>
    <property type="match status" value="1"/>
</dbReference>
<dbReference type="GO" id="GO:0071014">
    <property type="term" value="C:post-mRNA release spliceosomal complex"/>
    <property type="evidence" value="ECO:0000318"/>
    <property type="project" value="GO_Central"/>
</dbReference>
<dbReference type="GO" id="GO:0000398">
    <property type="term" value="P:mRNA splicing, via spliceosome"/>
    <property type="evidence" value="ECO:0007669"/>
    <property type="project" value="UniProtKB-UniRule"/>
</dbReference>
<dbReference type="GeneID" id="112295318"/>
<dbReference type="GO" id="GO:0000974">
    <property type="term" value="C:Prp19 complex"/>
    <property type="evidence" value="ECO:0000318"/>
    <property type="project" value="GO_Central"/>
</dbReference>
<dbReference type="Pfam" id="PF08231">
    <property type="entry name" value="SYF2"/>
    <property type="match status" value="1"/>
</dbReference>
<comment type="similarity">
    <text evidence="2 7">Belongs to the SYF2 family.</text>
</comment>
<reference evidence="8 10" key="2">
    <citation type="journal article" date="2018" name="Plant J.">
        <title>The Physcomitrella patens chromosome-scale assembly reveals moss genome structure and evolution.</title>
        <authorList>
            <person name="Lang D."/>
            <person name="Ullrich K.K."/>
            <person name="Murat F."/>
            <person name="Fuchs J."/>
            <person name="Jenkins J."/>
            <person name="Haas F.B."/>
            <person name="Piednoel M."/>
            <person name="Gundlach H."/>
            <person name="Van Bel M."/>
            <person name="Meyberg R."/>
            <person name="Vives C."/>
            <person name="Morata J."/>
            <person name="Symeonidi A."/>
            <person name="Hiss M."/>
            <person name="Muchero W."/>
            <person name="Kamisugi Y."/>
            <person name="Saleh O."/>
            <person name="Blanc G."/>
            <person name="Decker E.L."/>
            <person name="van Gessel N."/>
            <person name="Grimwood J."/>
            <person name="Hayes R.D."/>
            <person name="Graham S.W."/>
            <person name="Gunter L.E."/>
            <person name="McDaniel S.F."/>
            <person name="Hoernstein S.N.W."/>
            <person name="Larsson A."/>
            <person name="Li F.W."/>
            <person name="Perroud P.F."/>
            <person name="Phillips J."/>
            <person name="Ranjan P."/>
            <person name="Rokshar D.S."/>
            <person name="Rothfels C.J."/>
            <person name="Schneider L."/>
            <person name="Shu S."/>
            <person name="Stevenson D.W."/>
            <person name="Thummler F."/>
            <person name="Tillich M."/>
            <person name="Villarreal Aguilar J.C."/>
            <person name="Widiez T."/>
            <person name="Wong G.K."/>
            <person name="Wymore A."/>
            <person name="Zhang Y."/>
            <person name="Zimmer A.D."/>
            <person name="Quatrano R.S."/>
            <person name="Mayer K.F.X."/>
            <person name="Goodstein D."/>
            <person name="Casacuberta J.M."/>
            <person name="Vandepoele K."/>
            <person name="Reski R."/>
            <person name="Cuming A.C."/>
            <person name="Tuskan G.A."/>
            <person name="Maumus F."/>
            <person name="Salse J."/>
            <person name="Schmutz J."/>
            <person name="Rensing S.A."/>
        </authorList>
    </citation>
    <scope>NUCLEOTIDE SEQUENCE [LARGE SCALE GENOMIC DNA]</scope>
    <source>
        <strain evidence="9 10">cv. Gransden 2004</strain>
    </source>
</reference>
<keyword evidence="3 7" id="KW-0507">mRNA processing</keyword>
<dbReference type="Gramene" id="Pp3c18_8200V3.2">
    <property type="protein sequence ID" value="Pp3c18_8200V3.2"/>
    <property type="gene ID" value="Pp3c18_8200"/>
</dbReference>
<organism evidence="8">
    <name type="scientific">Physcomitrium patens</name>
    <name type="common">Spreading-leaved earth moss</name>
    <name type="synonym">Physcomitrella patens</name>
    <dbReference type="NCBI Taxonomy" id="3218"/>
    <lineage>
        <taxon>Eukaryota</taxon>
        <taxon>Viridiplantae</taxon>
        <taxon>Streptophyta</taxon>
        <taxon>Embryophyta</taxon>
        <taxon>Bryophyta</taxon>
        <taxon>Bryophytina</taxon>
        <taxon>Bryopsida</taxon>
        <taxon>Funariidae</taxon>
        <taxon>Funariales</taxon>
        <taxon>Funariaceae</taxon>
        <taxon>Physcomitrium</taxon>
    </lineage>
</organism>
<evidence type="ECO:0000256" key="2">
    <source>
        <dbReference type="ARBA" id="ARBA00010028"/>
    </source>
</evidence>
<comment type="function">
    <text evidence="7">Involved in pre-mRNA splicing.</text>
</comment>
<dbReference type="PaxDb" id="3218-PP1S19_21V6.1"/>
<keyword evidence="10" id="KW-1185">Reference proteome</keyword>
<dbReference type="PANTHER" id="PTHR13264">
    <property type="entry name" value="GCIP-INTERACTING PROTEIN P29"/>
    <property type="match status" value="1"/>
</dbReference>
<accession>A0A2K1J0C1</accession>
<gene>
    <name evidence="9" type="primary">LOC112295318</name>
    <name evidence="8" type="ORF">PHYPA_022869</name>
</gene>
<comment type="subunit">
    <text evidence="7">May be part of a spliceosome complex.</text>
</comment>
<keyword evidence="5 7" id="KW-0508">mRNA splicing</keyword>
<dbReference type="InterPro" id="IPR013260">
    <property type="entry name" value="mRNA_splic_SYF2"/>
</dbReference>
<evidence type="ECO:0000256" key="7">
    <source>
        <dbReference type="RuleBase" id="RU367148"/>
    </source>
</evidence>
<keyword evidence="4 7" id="KW-0747">Spliceosome</keyword>
<sequence>MATAVAPKAHPTCINSGNPFHECSEYCYRRIAEGRTSNSAVAAADVKLSDAELPTSFGKEAEPRIILRGRHSGNDAANVESEVSEQNTTVVVNEPEDSGIDPAAYAAMTPTQKKLFDLRLKLNQARKDNQLAIIAEKKREDAPEETRGVSKQKWFEEKKRKVGKQLEANGLDMSKAYMLDTQEDAEGKYKKWEKKPAPFGWDVFNQKSLYNGYKKRTKNIVVNPEEYAKAREADPDFYRDGASLQYGKQVEVPEENIDRMVKELDERGKARKEFSRRRKFHDERDIDSINDRNEHFNRKIERAFGKYTVEIKNNLERGTALPD</sequence>
<dbReference type="Proteomes" id="UP000006727">
    <property type="component" value="Chromosome 18"/>
</dbReference>
<evidence type="ECO:0000256" key="1">
    <source>
        <dbReference type="ARBA" id="ARBA00004123"/>
    </source>
</evidence>
<dbReference type="EnsemblPlants" id="Pp3c18_8200V3.1">
    <property type="protein sequence ID" value="Pp3c18_8200V3.1"/>
    <property type="gene ID" value="Pp3c18_8200"/>
</dbReference>
<evidence type="ECO:0000256" key="6">
    <source>
        <dbReference type="ARBA" id="ARBA00023242"/>
    </source>
</evidence>
<evidence type="ECO:0000256" key="3">
    <source>
        <dbReference type="ARBA" id="ARBA00022664"/>
    </source>
</evidence>
<dbReference type="GO" id="GO:0071013">
    <property type="term" value="C:catalytic step 2 spliceosome"/>
    <property type="evidence" value="ECO:0000318"/>
    <property type="project" value="GO_Central"/>
</dbReference>
<dbReference type="OrthoDB" id="199717at2759"/>
<dbReference type="OMA" id="RRRMHND"/>
<dbReference type="STRING" id="3218.A0A2K1J0C1"/>
<protein>
    <recommendedName>
        <fullName evidence="7">Pre-mRNA-splicing factor SYF2</fullName>
    </recommendedName>
</protein>
<evidence type="ECO:0000256" key="5">
    <source>
        <dbReference type="ARBA" id="ARBA00023187"/>
    </source>
</evidence>
<dbReference type="Gramene" id="Pp3c18_8200V3.1">
    <property type="protein sequence ID" value="Pp3c18_8200V3.1"/>
    <property type="gene ID" value="Pp3c18_8200"/>
</dbReference>
<comment type="subcellular location">
    <subcellularLocation>
        <location evidence="1 7">Nucleus</location>
    </subcellularLocation>
</comment>
<dbReference type="RefSeq" id="XP_024402483.1">
    <property type="nucleotide sequence ID" value="XM_024546715.2"/>
</dbReference>
<proteinExistence type="inferred from homology"/>
<dbReference type="AlphaFoldDB" id="A0A2K1J0C1"/>
<dbReference type="EMBL" id="ABEU02000018">
    <property type="protein sequence ID" value="PNR34970.1"/>
    <property type="molecule type" value="Genomic_DNA"/>
</dbReference>
<evidence type="ECO:0000313" key="10">
    <source>
        <dbReference type="Proteomes" id="UP000006727"/>
    </source>
</evidence>
<evidence type="ECO:0000313" key="9">
    <source>
        <dbReference type="EnsemblPlants" id="Pp3c18_8200V3.1"/>
    </source>
</evidence>
<name>A0A2K1J0C1_PHYPA</name>
<keyword evidence="6 7" id="KW-0539">Nucleus</keyword>
<dbReference type="EnsemblPlants" id="Pp3c18_8200V3.2">
    <property type="protein sequence ID" value="Pp3c18_8200V3.2"/>
    <property type="gene ID" value="Pp3c18_8200"/>
</dbReference>
<evidence type="ECO:0000256" key="4">
    <source>
        <dbReference type="ARBA" id="ARBA00022728"/>
    </source>
</evidence>
<reference evidence="9" key="3">
    <citation type="submission" date="2020-12" db="UniProtKB">
        <authorList>
            <consortium name="EnsemblPlants"/>
        </authorList>
    </citation>
    <scope>IDENTIFICATION</scope>
</reference>
<reference evidence="8 10" key="1">
    <citation type="journal article" date="2008" name="Science">
        <title>The Physcomitrella genome reveals evolutionary insights into the conquest of land by plants.</title>
        <authorList>
            <person name="Rensing S."/>
            <person name="Lang D."/>
            <person name="Zimmer A."/>
            <person name="Terry A."/>
            <person name="Salamov A."/>
            <person name="Shapiro H."/>
            <person name="Nishiyama T."/>
            <person name="Perroud P.-F."/>
            <person name="Lindquist E."/>
            <person name="Kamisugi Y."/>
            <person name="Tanahashi T."/>
            <person name="Sakakibara K."/>
            <person name="Fujita T."/>
            <person name="Oishi K."/>
            <person name="Shin-I T."/>
            <person name="Kuroki Y."/>
            <person name="Toyoda A."/>
            <person name="Suzuki Y."/>
            <person name="Hashimoto A."/>
            <person name="Yamaguchi K."/>
            <person name="Sugano A."/>
            <person name="Kohara Y."/>
            <person name="Fujiyama A."/>
            <person name="Anterola A."/>
            <person name="Aoki S."/>
            <person name="Ashton N."/>
            <person name="Barbazuk W.B."/>
            <person name="Barker E."/>
            <person name="Bennetzen J."/>
            <person name="Bezanilla M."/>
            <person name="Blankenship R."/>
            <person name="Cho S.H."/>
            <person name="Dutcher S."/>
            <person name="Estelle M."/>
            <person name="Fawcett J.A."/>
            <person name="Gundlach H."/>
            <person name="Hanada K."/>
            <person name="Heyl A."/>
            <person name="Hicks K.A."/>
            <person name="Hugh J."/>
            <person name="Lohr M."/>
            <person name="Mayer K."/>
            <person name="Melkozernov A."/>
            <person name="Murata T."/>
            <person name="Nelson D."/>
            <person name="Pils B."/>
            <person name="Prigge M."/>
            <person name="Reiss B."/>
            <person name="Renner T."/>
            <person name="Rombauts S."/>
            <person name="Rushton P."/>
            <person name="Sanderfoot A."/>
            <person name="Schween G."/>
            <person name="Shiu S.-H."/>
            <person name="Stueber K."/>
            <person name="Theodoulou F.L."/>
            <person name="Tu H."/>
            <person name="Van de Peer Y."/>
            <person name="Verrier P.J."/>
            <person name="Waters E."/>
            <person name="Wood A."/>
            <person name="Yang L."/>
            <person name="Cove D."/>
            <person name="Cuming A."/>
            <person name="Hasebe M."/>
            <person name="Lucas S."/>
            <person name="Mishler D.B."/>
            <person name="Reski R."/>
            <person name="Grigoriev I."/>
            <person name="Quatrano R.S."/>
            <person name="Boore J.L."/>
        </authorList>
    </citation>
    <scope>NUCLEOTIDE SEQUENCE [LARGE SCALE GENOMIC DNA]</scope>
    <source>
        <strain evidence="9 10">cv. Gransden 2004</strain>
    </source>
</reference>